<dbReference type="AlphaFoldDB" id="A0A367RN83"/>
<dbReference type="EC" id="1.1.1.25" evidence="2 8"/>
<evidence type="ECO:0000256" key="5">
    <source>
        <dbReference type="ARBA" id="ARBA00023002"/>
    </source>
</evidence>
<evidence type="ECO:0000259" key="9">
    <source>
        <dbReference type="Pfam" id="PF01488"/>
    </source>
</evidence>
<keyword evidence="6 8" id="KW-0057">Aromatic amino acid biosynthesis</keyword>
<name>A0A367RN83_NOSPU</name>
<dbReference type="GO" id="GO:0008652">
    <property type="term" value="P:amino acid biosynthetic process"/>
    <property type="evidence" value="ECO:0007669"/>
    <property type="project" value="UniProtKB-KW"/>
</dbReference>
<keyword evidence="4 8" id="KW-0521">NADP</keyword>
<reference evidence="12 13" key="1">
    <citation type="submission" date="2016-04" db="EMBL/GenBank/DDBJ databases">
        <authorList>
            <person name="Evans L.H."/>
            <person name="Alamgir A."/>
            <person name="Owens N."/>
            <person name="Weber N.D."/>
            <person name="Virtaneva K."/>
            <person name="Barbian K."/>
            <person name="Babar A."/>
            <person name="Rosenke K."/>
        </authorList>
    </citation>
    <scope>NUCLEOTIDE SEQUENCE [LARGE SCALE GENOMIC DNA]</scope>
    <source>
        <strain evidence="12">NIES-2108</strain>
    </source>
</reference>
<evidence type="ECO:0000259" key="11">
    <source>
        <dbReference type="Pfam" id="PF18317"/>
    </source>
</evidence>
<dbReference type="InterPro" id="IPR011342">
    <property type="entry name" value="Shikimate_DH"/>
</dbReference>
<keyword evidence="5 8" id="KW-0560">Oxidoreductase</keyword>
<evidence type="ECO:0000256" key="4">
    <source>
        <dbReference type="ARBA" id="ARBA00022857"/>
    </source>
</evidence>
<feature type="domain" description="SDH C-terminal" evidence="11">
    <location>
        <begin position="269"/>
        <end position="300"/>
    </location>
</feature>
<dbReference type="InterPro" id="IPR022893">
    <property type="entry name" value="Shikimate_DH_fam"/>
</dbReference>
<comment type="catalytic activity">
    <reaction evidence="7 8">
        <text>shikimate + NADP(+) = 3-dehydroshikimate + NADPH + H(+)</text>
        <dbReference type="Rhea" id="RHEA:17737"/>
        <dbReference type="ChEBI" id="CHEBI:15378"/>
        <dbReference type="ChEBI" id="CHEBI:16630"/>
        <dbReference type="ChEBI" id="CHEBI:36208"/>
        <dbReference type="ChEBI" id="CHEBI:57783"/>
        <dbReference type="ChEBI" id="CHEBI:58349"/>
        <dbReference type="EC" id="1.1.1.25"/>
    </reaction>
</comment>
<evidence type="ECO:0000256" key="2">
    <source>
        <dbReference type="ARBA" id="ARBA00012962"/>
    </source>
</evidence>
<feature type="domain" description="Quinate/shikimate 5-dehydrogenase/glutamyl-tRNA reductase" evidence="9">
    <location>
        <begin position="137"/>
        <end position="216"/>
    </location>
</feature>
<feature type="binding site" evidence="8">
    <location>
        <position position="246"/>
    </location>
    <ligand>
        <name>NADP(+)</name>
        <dbReference type="ChEBI" id="CHEBI:58349"/>
    </ligand>
</feature>
<dbReference type="SUPFAM" id="SSF51735">
    <property type="entry name" value="NAD(P)-binding Rossmann-fold domains"/>
    <property type="match status" value="1"/>
</dbReference>
<dbReference type="Pfam" id="PF18317">
    <property type="entry name" value="SDH_C"/>
    <property type="match status" value="1"/>
</dbReference>
<dbReference type="Pfam" id="PF01488">
    <property type="entry name" value="Shikimate_DH"/>
    <property type="match status" value="1"/>
</dbReference>
<feature type="binding site" evidence="8">
    <location>
        <position position="83"/>
    </location>
    <ligand>
        <name>shikimate</name>
        <dbReference type="ChEBI" id="CHEBI:36208"/>
    </ligand>
</feature>
<comment type="caution">
    <text evidence="12">The sequence shown here is derived from an EMBL/GenBank/DDBJ whole genome shotgun (WGS) entry which is preliminary data.</text>
</comment>
<dbReference type="GO" id="GO:0019632">
    <property type="term" value="P:shikimate metabolic process"/>
    <property type="evidence" value="ECO:0007669"/>
    <property type="project" value="InterPro"/>
</dbReference>
<dbReference type="Pfam" id="PF08501">
    <property type="entry name" value="Shikimate_dh_N"/>
    <property type="match status" value="1"/>
</dbReference>
<feature type="binding site" evidence="8">
    <location>
        <begin position="148"/>
        <end position="152"/>
    </location>
    <ligand>
        <name>NADP(+)</name>
        <dbReference type="ChEBI" id="CHEBI:58349"/>
    </ligand>
</feature>
<dbReference type="GO" id="GO:0009073">
    <property type="term" value="P:aromatic amino acid family biosynthetic process"/>
    <property type="evidence" value="ECO:0007669"/>
    <property type="project" value="UniProtKB-KW"/>
</dbReference>
<dbReference type="NCBIfam" id="NF001314">
    <property type="entry name" value="PRK00258.2-2"/>
    <property type="match status" value="1"/>
</dbReference>
<feature type="binding site" evidence="8">
    <location>
        <position position="248"/>
    </location>
    <ligand>
        <name>shikimate</name>
        <dbReference type="ChEBI" id="CHEBI:36208"/>
    </ligand>
</feature>
<evidence type="ECO:0000313" key="12">
    <source>
        <dbReference type="EMBL" id="RCJ37133.1"/>
    </source>
</evidence>
<evidence type="ECO:0000256" key="3">
    <source>
        <dbReference type="ARBA" id="ARBA00022605"/>
    </source>
</evidence>
<dbReference type="NCBIfam" id="TIGR00507">
    <property type="entry name" value="aroE"/>
    <property type="match status" value="1"/>
</dbReference>
<comment type="subunit">
    <text evidence="8">Homodimer.</text>
</comment>
<feature type="domain" description="Shikimate dehydrogenase substrate binding N-terminal" evidence="10">
    <location>
        <begin position="14"/>
        <end position="110"/>
    </location>
</feature>
<dbReference type="GO" id="GO:0005829">
    <property type="term" value="C:cytosol"/>
    <property type="evidence" value="ECO:0007669"/>
    <property type="project" value="TreeGrafter"/>
</dbReference>
<proteinExistence type="inferred from homology"/>
<feature type="binding site" evidence="8">
    <location>
        <position position="123"/>
    </location>
    <ligand>
        <name>shikimate</name>
        <dbReference type="ChEBI" id="CHEBI:36208"/>
    </ligand>
</feature>
<dbReference type="GO" id="GO:0050661">
    <property type="term" value="F:NADP binding"/>
    <property type="evidence" value="ECO:0007669"/>
    <property type="project" value="InterPro"/>
</dbReference>
<dbReference type="GO" id="GO:0004764">
    <property type="term" value="F:shikimate 3-dehydrogenase (NADP+) activity"/>
    <property type="evidence" value="ECO:0007669"/>
    <property type="project" value="UniProtKB-UniRule"/>
</dbReference>
<feature type="binding site" evidence="8">
    <location>
        <position position="276"/>
    </location>
    <ligand>
        <name>shikimate</name>
        <dbReference type="ChEBI" id="CHEBI:36208"/>
    </ligand>
</feature>
<dbReference type="InterPro" id="IPR041121">
    <property type="entry name" value="SDH_C"/>
</dbReference>
<gene>
    <name evidence="8" type="primary">aroE</name>
    <name evidence="12" type="ORF">A6769_13605</name>
</gene>
<evidence type="ECO:0000313" key="13">
    <source>
        <dbReference type="Proteomes" id="UP000252085"/>
    </source>
</evidence>
<dbReference type="Gene3D" id="3.40.50.720">
    <property type="entry name" value="NAD(P)-binding Rossmann-like Domain"/>
    <property type="match status" value="1"/>
</dbReference>
<dbReference type="InterPro" id="IPR013708">
    <property type="entry name" value="Shikimate_DH-bd_N"/>
</dbReference>
<evidence type="ECO:0000256" key="6">
    <source>
        <dbReference type="ARBA" id="ARBA00023141"/>
    </source>
</evidence>
<comment type="function">
    <text evidence="8">Involved in the biosynthesis of the chorismate, which leads to the biosynthesis of aromatic amino acids. Catalyzes the reversible NADPH linked reduction of 3-dehydroshikimate (DHSA) to yield shikimate (SA).</text>
</comment>
<dbReference type="InterPro" id="IPR006151">
    <property type="entry name" value="Shikm_DH/Glu-tRNA_Rdtase"/>
</dbReference>
<dbReference type="Gene3D" id="3.40.50.10860">
    <property type="entry name" value="Leucine Dehydrogenase, chain A, domain 1"/>
    <property type="match status" value="1"/>
</dbReference>
<evidence type="ECO:0000256" key="1">
    <source>
        <dbReference type="ARBA" id="ARBA00004871"/>
    </source>
</evidence>
<dbReference type="CDD" id="cd01065">
    <property type="entry name" value="NAD_bind_Shikimate_DH"/>
    <property type="match status" value="1"/>
</dbReference>
<feature type="active site" description="Proton acceptor" evidence="8">
    <location>
        <position position="87"/>
    </location>
</feature>
<dbReference type="InterPro" id="IPR036291">
    <property type="entry name" value="NAD(P)-bd_dom_sf"/>
</dbReference>
<comment type="pathway">
    <text evidence="1 8">Metabolic intermediate biosynthesis; chorismate biosynthesis; chorismate from D-erythrose 4-phosphate and phosphoenolpyruvate: step 4/7.</text>
</comment>
<feature type="binding site" evidence="8">
    <location>
        <position position="269"/>
    </location>
    <ligand>
        <name>NADP(+)</name>
        <dbReference type="ChEBI" id="CHEBI:58349"/>
    </ligand>
</feature>
<feature type="binding site" evidence="8">
    <location>
        <begin position="22"/>
        <end position="24"/>
    </location>
    <ligand>
        <name>shikimate</name>
        <dbReference type="ChEBI" id="CHEBI:36208"/>
    </ligand>
</feature>
<dbReference type="PANTHER" id="PTHR21089">
    <property type="entry name" value="SHIKIMATE DEHYDROGENASE"/>
    <property type="match status" value="1"/>
</dbReference>
<dbReference type="HAMAP" id="MF_00222">
    <property type="entry name" value="Shikimate_DH_AroE"/>
    <property type="match status" value="1"/>
</dbReference>
<comment type="caution">
    <text evidence="8">Lacks conserved residue(s) required for the propagation of feature annotation.</text>
</comment>
<organism evidence="12 13">
    <name type="scientific">Nostoc punctiforme NIES-2108</name>
    <dbReference type="NCBI Taxonomy" id="1356359"/>
    <lineage>
        <taxon>Bacteria</taxon>
        <taxon>Bacillati</taxon>
        <taxon>Cyanobacteriota</taxon>
        <taxon>Cyanophyceae</taxon>
        <taxon>Nostocales</taxon>
        <taxon>Nostocaceae</taxon>
        <taxon>Nostoc</taxon>
    </lineage>
</organism>
<protein>
    <recommendedName>
        <fullName evidence="2 8">Shikimate dehydrogenase (NADP(+))</fullName>
        <shortName evidence="8">SDH</shortName>
        <ecNumber evidence="2 8">1.1.1.25</ecNumber>
    </recommendedName>
</protein>
<dbReference type="InterPro" id="IPR046346">
    <property type="entry name" value="Aminoacid_DH-like_N_sf"/>
</dbReference>
<evidence type="ECO:0000259" key="10">
    <source>
        <dbReference type="Pfam" id="PF08501"/>
    </source>
</evidence>
<accession>A0A367RN83</accession>
<comment type="similarity">
    <text evidence="8">Belongs to the shikimate dehydrogenase family.</text>
</comment>
<dbReference type="SUPFAM" id="SSF53223">
    <property type="entry name" value="Aminoacid dehydrogenase-like, N-terminal domain"/>
    <property type="match status" value="1"/>
</dbReference>
<evidence type="ECO:0000256" key="7">
    <source>
        <dbReference type="ARBA" id="ARBA00049442"/>
    </source>
</evidence>
<evidence type="ECO:0000256" key="8">
    <source>
        <dbReference type="HAMAP-Rule" id="MF_00222"/>
    </source>
</evidence>
<dbReference type="GO" id="GO:0009423">
    <property type="term" value="P:chorismate biosynthetic process"/>
    <property type="evidence" value="ECO:0007669"/>
    <property type="project" value="UniProtKB-UniRule"/>
</dbReference>
<dbReference type="UniPathway" id="UPA00053">
    <property type="reaction ID" value="UER00087"/>
</dbReference>
<dbReference type="PANTHER" id="PTHR21089:SF1">
    <property type="entry name" value="BIFUNCTIONAL 3-DEHYDROQUINATE DEHYDRATASE_SHIKIMATE DEHYDROGENASE, CHLOROPLASTIC"/>
    <property type="match status" value="1"/>
</dbReference>
<sequence>MTKKITGKTKLLGVIGHPVEHSLSPVMHNAALAQLVVRVASRREDIAQLGLDYVYLPFPIEPQNLEVAIAGFAAVGVVGFNVTIPHKQAIIPLLSEITPLAQTIGAVNTVSRQNNKWVGTNTDIEGFIAPLQTTYKQDWSQKVAVILGNGGAARAVVAGCIQLGFAQIHVVGRNMQRLQEFRNSWSNSTLAEKFQVHQWEELPKLIPQANLLVNTTPIGMYPKVDESPLSVEEIANLPTGAIAYDLIYIPKPTQFLQQAEKQGAIAIDGLEMLVQQGVAALKIWLQQETLPVEVMRQALQNHLGLGE</sequence>
<dbReference type="EMBL" id="LXQE01000146">
    <property type="protein sequence ID" value="RCJ37133.1"/>
    <property type="molecule type" value="Genomic_DNA"/>
</dbReference>
<feature type="binding site" evidence="8">
    <location>
        <position position="108"/>
    </location>
    <ligand>
        <name>shikimate</name>
        <dbReference type="ChEBI" id="CHEBI:36208"/>
    </ligand>
</feature>
<keyword evidence="3 8" id="KW-0028">Amino-acid biosynthesis</keyword>
<dbReference type="Proteomes" id="UP000252085">
    <property type="component" value="Unassembled WGS sequence"/>
</dbReference>